<dbReference type="GeneID" id="19205141"/>
<evidence type="ECO:0000313" key="2">
    <source>
        <dbReference type="Proteomes" id="UP000053558"/>
    </source>
</evidence>
<dbReference type="Proteomes" id="UP000053558">
    <property type="component" value="Unassembled WGS sequence"/>
</dbReference>
<dbReference type="KEGG" id="cput:CONPUDRAFT_164456"/>
<dbReference type="EMBL" id="JH711576">
    <property type="protein sequence ID" value="EIW83537.1"/>
    <property type="molecule type" value="Genomic_DNA"/>
</dbReference>
<dbReference type="RefSeq" id="XP_007767262.1">
    <property type="nucleotide sequence ID" value="XM_007769072.1"/>
</dbReference>
<name>A0A5M3MX22_CONPW</name>
<organism evidence="1 2">
    <name type="scientific">Coniophora puteana (strain RWD-64-598)</name>
    <name type="common">Brown rot fungus</name>
    <dbReference type="NCBI Taxonomy" id="741705"/>
    <lineage>
        <taxon>Eukaryota</taxon>
        <taxon>Fungi</taxon>
        <taxon>Dikarya</taxon>
        <taxon>Basidiomycota</taxon>
        <taxon>Agaricomycotina</taxon>
        <taxon>Agaricomycetes</taxon>
        <taxon>Agaricomycetidae</taxon>
        <taxon>Boletales</taxon>
        <taxon>Coniophorineae</taxon>
        <taxon>Coniophoraceae</taxon>
        <taxon>Coniophora</taxon>
    </lineage>
</organism>
<dbReference type="OrthoDB" id="2932645at2759"/>
<comment type="caution">
    <text evidence="1">The sequence shown here is derived from an EMBL/GenBank/DDBJ whole genome shotgun (WGS) entry which is preliminary data.</text>
</comment>
<dbReference type="SUPFAM" id="SSF48371">
    <property type="entry name" value="ARM repeat"/>
    <property type="match status" value="1"/>
</dbReference>
<proteinExistence type="predicted"/>
<dbReference type="InterPro" id="IPR016024">
    <property type="entry name" value="ARM-type_fold"/>
</dbReference>
<accession>A0A5M3MX22</accession>
<reference evidence="2" key="1">
    <citation type="journal article" date="2012" name="Science">
        <title>The Paleozoic origin of enzymatic lignin decomposition reconstructed from 31 fungal genomes.</title>
        <authorList>
            <person name="Floudas D."/>
            <person name="Binder M."/>
            <person name="Riley R."/>
            <person name="Barry K."/>
            <person name="Blanchette R.A."/>
            <person name="Henrissat B."/>
            <person name="Martinez A.T."/>
            <person name="Otillar R."/>
            <person name="Spatafora J.W."/>
            <person name="Yadav J.S."/>
            <person name="Aerts A."/>
            <person name="Benoit I."/>
            <person name="Boyd A."/>
            <person name="Carlson A."/>
            <person name="Copeland A."/>
            <person name="Coutinho P.M."/>
            <person name="de Vries R.P."/>
            <person name="Ferreira P."/>
            <person name="Findley K."/>
            <person name="Foster B."/>
            <person name="Gaskell J."/>
            <person name="Glotzer D."/>
            <person name="Gorecki P."/>
            <person name="Heitman J."/>
            <person name="Hesse C."/>
            <person name="Hori C."/>
            <person name="Igarashi K."/>
            <person name="Jurgens J.A."/>
            <person name="Kallen N."/>
            <person name="Kersten P."/>
            <person name="Kohler A."/>
            <person name="Kuees U."/>
            <person name="Kumar T.K.A."/>
            <person name="Kuo A."/>
            <person name="LaButti K."/>
            <person name="Larrondo L.F."/>
            <person name="Lindquist E."/>
            <person name="Ling A."/>
            <person name="Lombard V."/>
            <person name="Lucas S."/>
            <person name="Lundell T."/>
            <person name="Martin R."/>
            <person name="McLaughlin D.J."/>
            <person name="Morgenstern I."/>
            <person name="Morin E."/>
            <person name="Murat C."/>
            <person name="Nagy L.G."/>
            <person name="Nolan M."/>
            <person name="Ohm R.A."/>
            <person name="Patyshakuliyeva A."/>
            <person name="Rokas A."/>
            <person name="Ruiz-Duenas F.J."/>
            <person name="Sabat G."/>
            <person name="Salamov A."/>
            <person name="Samejima M."/>
            <person name="Schmutz J."/>
            <person name="Slot J.C."/>
            <person name="St John F."/>
            <person name="Stenlid J."/>
            <person name="Sun H."/>
            <person name="Sun S."/>
            <person name="Syed K."/>
            <person name="Tsang A."/>
            <person name="Wiebenga A."/>
            <person name="Young D."/>
            <person name="Pisabarro A."/>
            <person name="Eastwood D.C."/>
            <person name="Martin F."/>
            <person name="Cullen D."/>
            <person name="Grigoriev I.V."/>
            <person name="Hibbett D.S."/>
        </authorList>
    </citation>
    <scope>NUCLEOTIDE SEQUENCE [LARGE SCALE GENOMIC DNA]</scope>
    <source>
        <strain evidence="2">RWD-64-598 SS2</strain>
    </source>
</reference>
<keyword evidence="2" id="KW-1185">Reference proteome</keyword>
<gene>
    <name evidence="1" type="ORF">CONPUDRAFT_164456</name>
</gene>
<dbReference type="AlphaFoldDB" id="A0A5M3MX22"/>
<protein>
    <submittedName>
        <fullName evidence="1">Uncharacterized protein</fullName>
    </submittedName>
</protein>
<sequence length="546" mass="60371">MQSGNASEKLSLLKEMLKEDVVGVFLRYMRHQLCMMRSLAVNSLRALADAFLGLHISSDTAGEIIELLCDYALQGPETFIRQMLDPATAWQSAMFMGKTDISPEVASKGAPRIHAMVQNSGMWTVHGILHTFPIQPRSFCLDILKKRPQILDLLLDCAILNRPPVYPETQVPATACEVLCLLLDWSDYIVPGLSPPVPTVYKTSESRDLKVMAQALSVLTSRQDWSEKLIEVWMHIEEEDMETVRRHFTRHLNSATTTSPPGESEFAKLFTFRTTCRVSILRLIASLTHASQTCGVNNVQIESLLHLAYRGCHDHVKRFGDADTEEAAFARLEYDRGIFHYPAVSQFQEKPVGIPFIVLEQTVLGPIALIRLLVVLAQRSALAGVQALRKAPPGLSPSTSLKQVKQITHPDIIRRAITISQERILAQIQRGRKQLLRGKDGGTINLTGAMFASAAELALALIALDTYTDGAYTEEVRGVRKQLVIALGNAAQIALNLSQYQRALHFASGAVGAAEDISEDEGLDPAIIEKNKRRASQALAALQRHT</sequence>
<evidence type="ECO:0000313" key="1">
    <source>
        <dbReference type="EMBL" id="EIW83537.1"/>
    </source>
</evidence>